<reference evidence="2 3" key="1">
    <citation type="submission" date="2016-09" db="EMBL/GenBank/DDBJ databases">
        <title>Extensive genetic diversity and differential bi-allelic expression allows diatom success in the polar Southern Ocean.</title>
        <authorList>
            <consortium name="DOE Joint Genome Institute"/>
            <person name="Mock T."/>
            <person name="Otillar R.P."/>
            <person name="Strauss J."/>
            <person name="Dupont C."/>
            <person name="Frickenhaus S."/>
            <person name="Maumus F."/>
            <person name="Mcmullan M."/>
            <person name="Sanges R."/>
            <person name="Schmutz J."/>
            <person name="Toseland A."/>
            <person name="Valas R."/>
            <person name="Veluchamy A."/>
            <person name="Ward B.J."/>
            <person name="Allen A."/>
            <person name="Barry K."/>
            <person name="Falciatore A."/>
            <person name="Ferrante M."/>
            <person name="Fortunato A.E."/>
            <person name="Gloeckner G."/>
            <person name="Gruber A."/>
            <person name="Hipkin R."/>
            <person name="Janech M."/>
            <person name="Kroth P."/>
            <person name="Leese F."/>
            <person name="Lindquist E."/>
            <person name="Lyon B.R."/>
            <person name="Martin J."/>
            <person name="Mayer C."/>
            <person name="Parker M."/>
            <person name="Quesneville H."/>
            <person name="Raymond J."/>
            <person name="Uhlig C."/>
            <person name="Valentin K.U."/>
            <person name="Worden A.Z."/>
            <person name="Armbrust E.V."/>
            <person name="Bowler C."/>
            <person name="Green B."/>
            <person name="Moulton V."/>
            <person name="Van Oosterhout C."/>
            <person name="Grigoriev I."/>
        </authorList>
    </citation>
    <scope>NUCLEOTIDE SEQUENCE [LARGE SCALE GENOMIC DNA]</scope>
    <source>
        <strain evidence="2 3">CCMP1102</strain>
    </source>
</reference>
<dbReference type="KEGG" id="fcy:FRACYDRAFT_234278"/>
<feature type="region of interest" description="Disordered" evidence="1">
    <location>
        <begin position="129"/>
        <end position="157"/>
    </location>
</feature>
<evidence type="ECO:0000256" key="1">
    <source>
        <dbReference type="SAM" id="MobiDB-lite"/>
    </source>
</evidence>
<feature type="region of interest" description="Disordered" evidence="1">
    <location>
        <begin position="1"/>
        <end position="55"/>
    </location>
</feature>
<sequence>MFRKRTKKVGAKNNLRRKRAINENAIDGGDNNNYNEEEDDDDDEQNDNTQIGLSIRKTMKKQKILASMPMTTPDFIEKQIATNNDTIANARPKGNAEEDLSTKDEDNNNNNNSNNSEEGLYKQLAREVTNTGETGGGGGGGDNNNNNSDNMVDSRNDADEDQGALLVGTGIAEVILPTTSHRPVASSTSMGYVRNTNNLFLSSAVPEDQRHKHKMPDTTPKPFDNAHDNVNNTRQGFDAFRGKETPSSSSDNNNNRDNNNNNNRGKRTGKSRDDQAYGHFMKTAIAGRKMR</sequence>
<feature type="compositionally biased region" description="Basic residues" evidence="1">
    <location>
        <begin position="1"/>
        <end position="19"/>
    </location>
</feature>
<feature type="region of interest" description="Disordered" evidence="1">
    <location>
        <begin position="205"/>
        <end position="291"/>
    </location>
</feature>
<evidence type="ECO:0000313" key="3">
    <source>
        <dbReference type="Proteomes" id="UP000095751"/>
    </source>
</evidence>
<feature type="compositionally biased region" description="Basic and acidic residues" evidence="1">
    <location>
        <begin position="94"/>
        <end position="106"/>
    </location>
</feature>
<gene>
    <name evidence="2" type="ORF">FRACYDRAFT_234278</name>
</gene>
<feature type="region of interest" description="Disordered" evidence="1">
    <location>
        <begin position="86"/>
        <end position="117"/>
    </location>
</feature>
<organism evidence="2 3">
    <name type="scientific">Fragilariopsis cylindrus CCMP1102</name>
    <dbReference type="NCBI Taxonomy" id="635003"/>
    <lineage>
        <taxon>Eukaryota</taxon>
        <taxon>Sar</taxon>
        <taxon>Stramenopiles</taxon>
        <taxon>Ochrophyta</taxon>
        <taxon>Bacillariophyta</taxon>
        <taxon>Bacillariophyceae</taxon>
        <taxon>Bacillariophycidae</taxon>
        <taxon>Bacillariales</taxon>
        <taxon>Bacillariaceae</taxon>
        <taxon>Fragilariopsis</taxon>
    </lineage>
</organism>
<accession>A0A1E7FR69</accession>
<name>A0A1E7FR69_9STRA</name>
<dbReference type="Proteomes" id="UP000095751">
    <property type="component" value="Unassembled WGS sequence"/>
</dbReference>
<dbReference type="InParanoid" id="A0A1E7FR69"/>
<dbReference type="AlphaFoldDB" id="A0A1E7FR69"/>
<dbReference type="OrthoDB" id="56847at2759"/>
<evidence type="ECO:0000313" key="2">
    <source>
        <dbReference type="EMBL" id="OEU20646.1"/>
    </source>
</evidence>
<feature type="compositionally biased region" description="Acidic residues" evidence="1">
    <location>
        <begin position="35"/>
        <end position="46"/>
    </location>
</feature>
<feature type="compositionally biased region" description="Low complexity" evidence="1">
    <location>
        <begin position="247"/>
        <end position="263"/>
    </location>
</feature>
<keyword evidence="3" id="KW-1185">Reference proteome</keyword>
<dbReference type="EMBL" id="KV784354">
    <property type="protein sequence ID" value="OEU20646.1"/>
    <property type="molecule type" value="Genomic_DNA"/>
</dbReference>
<proteinExistence type="predicted"/>
<feature type="compositionally biased region" description="Gly residues" evidence="1">
    <location>
        <begin position="133"/>
        <end position="142"/>
    </location>
</feature>
<protein>
    <submittedName>
        <fullName evidence="2">Uncharacterized protein</fullName>
    </submittedName>
</protein>